<dbReference type="AlphaFoldDB" id="J3NTS7"/>
<keyword evidence="10" id="KW-0636">Prenylation</keyword>
<reference evidence="15" key="1">
    <citation type="submission" date="2010-07" db="EMBL/GenBank/DDBJ databases">
        <title>The genome sequence of Gaeumannomyces graminis var. tritici strain R3-111a-1.</title>
        <authorList>
            <consortium name="The Broad Institute Genome Sequencing Platform"/>
            <person name="Ma L.-J."/>
            <person name="Dead R."/>
            <person name="Young S."/>
            <person name="Zeng Q."/>
            <person name="Koehrsen M."/>
            <person name="Alvarado L."/>
            <person name="Berlin A."/>
            <person name="Chapman S.B."/>
            <person name="Chen Z."/>
            <person name="Freedman E."/>
            <person name="Gellesch M."/>
            <person name="Goldberg J."/>
            <person name="Griggs A."/>
            <person name="Gujja S."/>
            <person name="Heilman E.R."/>
            <person name="Heiman D."/>
            <person name="Hepburn T."/>
            <person name="Howarth C."/>
            <person name="Jen D."/>
            <person name="Larson L."/>
            <person name="Mehta T."/>
            <person name="Neiman D."/>
            <person name="Pearson M."/>
            <person name="Roberts A."/>
            <person name="Saif S."/>
            <person name="Shea T."/>
            <person name="Shenoy N."/>
            <person name="Sisk P."/>
            <person name="Stolte C."/>
            <person name="Sykes S."/>
            <person name="Walk T."/>
            <person name="White J."/>
            <person name="Yandava C."/>
            <person name="Haas B."/>
            <person name="Nusbaum C."/>
            <person name="Birren B."/>
        </authorList>
    </citation>
    <scope>NUCLEOTIDE SEQUENCE [LARGE SCALE GENOMIC DNA]</scope>
    <source>
        <strain evidence="15">R3-111a-1</strain>
    </source>
</reference>
<dbReference type="Gene3D" id="4.10.260.10">
    <property type="entry name" value="Transducin (heterotrimeric G protein), gamma chain"/>
    <property type="match status" value="1"/>
</dbReference>
<accession>J3NTS7</accession>
<dbReference type="InterPro" id="IPR015898">
    <property type="entry name" value="G-protein_gamma-like_dom"/>
</dbReference>
<reference evidence="13" key="3">
    <citation type="submission" date="2010-09" db="EMBL/GenBank/DDBJ databases">
        <title>Annotation of Gaeumannomyces graminis var. tritici R3-111a-1.</title>
        <authorList>
            <consortium name="The Broad Institute Genome Sequencing Platform"/>
            <person name="Ma L.-J."/>
            <person name="Dead R."/>
            <person name="Young S.K."/>
            <person name="Zeng Q."/>
            <person name="Gargeya S."/>
            <person name="Fitzgerald M."/>
            <person name="Haas B."/>
            <person name="Abouelleil A."/>
            <person name="Alvarado L."/>
            <person name="Arachchi H.M."/>
            <person name="Berlin A."/>
            <person name="Brown A."/>
            <person name="Chapman S.B."/>
            <person name="Chen Z."/>
            <person name="Dunbar C."/>
            <person name="Freedman E."/>
            <person name="Gearin G."/>
            <person name="Gellesch M."/>
            <person name="Goldberg J."/>
            <person name="Griggs A."/>
            <person name="Gujja S."/>
            <person name="Heiman D."/>
            <person name="Howarth C."/>
            <person name="Larson L."/>
            <person name="Lui A."/>
            <person name="MacDonald P.J.P."/>
            <person name="Mehta T."/>
            <person name="Montmayeur A."/>
            <person name="Murphy C."/>
            <person name="Neiman D."/>
            <person name="Pearson M."/>
            <person name="Priest M."/>
            <person name="Roberts A."/>
            <person name="Saif S."/>
            <person name="Shea T."/>
            <person name="Shenoy N."/>
            <person name="Sisk P."/>
            <person name="Stolte C."/>
            <person name="Sykes S."/>
            <person name="Yandava C."/>
            <person name="Wortman J."/>
            <person name="Nusbaum C."/>
            <person name="Birren B."/>
        </authorList>
    </citation>
    <scope>NUCLEOTIDE SEQUENCE</scope>
    <source>
        <strain evidence="13">R3-111a-1</strain>
    </source>
</reference>
<dbReference type="GO" id="GO:0000750">
    <property type="term" value="P:pheromone-dependent signal transduction involved in conjugation with cellular fusion"/>
    <property type="evidence" value="ECO:0007669"/>
    <property type="project" value="InterPro"/>
</dbReference>
<organism evidence="13">
    <name type="scientific">Gaeumannomyces tritici (strain R3-111a-1)</name>
    <name type="common">Wheat and barley take-all root rot fungus</name>
    <name type="synonym">Gaeumannomyces graminis var. tritici</name>
    <dbReference type="NCBI Taxonomy" id="644352"/>
    <lineage>
        <taxon>Eukaryota</taxon>
        <taxon>Fungi</taxon>
        <taxon>Dikarya</taxon>
        <taxon>Ascomycota</taxon>
        <taxon>Pezizomycotina</taxon>
        <taxon>Sordariomycetes</taxon>
        <taxon>Sordariomycetidae</taxon>
        <taxon>Magnaporthales</taxon>
        <taxon>Magnaporthaceae</taxon>
        <taxon>Gaeumannomyces</taxon>
    </lineage>
</organism>
<keyword evidence="7" id="KW-0564">Palmitate</keyword>
<evidence type="ECO:0000256" key="6">
    <source>
        <dbReference type="ARBA" id="ARBA00023136"/>
    </source>
</evidence>
<dbReference type="GO" id="GO:0007186">
    <property type="term" value="P:G protein-coupled receptor signaling pathway"/>
    <property type="evidence" value="ECO:0007669"/>
    <property type="project" value="InterPro"/>
</dbReference>
<keyword evidence="15" id="KW-1185">Reference proteome</keyword>
<dbReference type="PANTHER" id="PTHR28189:SF1">
    <property type="entry name" value="GUANINE NUCLEOTIDE-BINDING PROTEIN SUBUNIT GAMMA"/>
    <property type="match status" value="1"/>
</dbReference>
<dbReference type="EnsemblFungi" id="EJT79592">
    <property type="protein sequence ID" value="EJT79592"/>
    <property type="gene ID" value="GGTG_04676"/>
</dbReference>
<feature type="region of interest" description="Disordered" evidence="11">
    <location>
        <begin position="63"/>
        <end position="88"/>
    </location>
</feature>
<name>J3NTS7_GAET3</name>
<comment type="similarity">
    <text evidence="2">Belongs to the G protein gamma family.</text>
</comment>
<dbReference type="PANTHER" id="PTHR28189">
    <property type="entry name" value="GUANINE NUCLEOTIDE-BINDING PROTEIN SUBUNIT GAMMA"/>
    <property type="match status" value="1"/>
</dbReference>
<evidence type="ECO:0000256" key="1">
    <source>
        <dbReference type="ARBA" id="ARBA00004170"/>
    </source>
</evidence>
<dbReference type="STRING" id="644352.J3NTS7"/>
<evidence type="ECO:0000256" key="3">
    <source>
        <dbReference type="ARBA" id="ARBA00011581"/>
    </source>
</evidence>
<evidence type="ECO:0000256" key="2">
    <source>
        <dbReference type="ARBA" id="ARBA00007431"/>
    </source>
</evidence>
<evidence type="ECO:0000256" key="4">
    <source>
        <dbReference type="ARBA" id="ARBA00016111"/>
    </source>
</evidence>
<dbReference type="RefSeq" id="XP_009220737.1">
    <property type="nucleotide sequence ID" value="XM_009222473.1"/>
</dbReference>
<evidence type="ECO:0000256" key="11">
    <source>
        <dbReference type="SAM" id="MobiDB-lite"/>
    </source>
</evidence>
<reference evidence="14" key="5">
    <citation type="submission" date="2018-04" db="UniProtKB">
        <authorList>
            <consortium name="EnsemblFungi"/>
        </authorList>
    </citation>
    <scope>IDENTIFICATION</scope>
    <source>
        <strain evidence="14">R3-111a-1</strain>
    </source>
</reference>
<proteinExistence type="inferred from homology"/>
<dbReference type="EMBL" id="GL385396">
    <property type="protein sequence ID" value="EJT79592.1"/>
    <property type="molecule type" value="Genomic_DNA"/>
</dbReference>
<feature type="domain" description="G protein gamma" evidence="12">
    <location>
        <begin position="4"/>
        <end position="80"/>
    </location>
</feature>
<dbReference type="HOGENOM" id="CLU_2469206_0_0_1"/>
<comment type="subcellular location">
    <subcellularLocation>
        <location evidence="1">Membrane</location>
        <topology evidence="1">Peripheral membrane protein</topology>
    </subcellularLocation>
</comment>
<evidence type="ECO:0000313" key="13">
    <source>
        <dbReference type="EMBL" id="EJT79592.1"/>
    </source>
</evidence>
<gene>
    <name evidence="14" type="primary">20345134</name>
    <name evidence="13" type="ORF">GGTG_04676</name>
</gene>
<keyword evidence="5" id="KW-0488">Methylation</keyword>
<dbReference type="Pfam" id="PF00631">
    <property type="entry name" value="G-gamma"/>
    <property type="match status" value="1"/>
</dbReference>
<dbReference type="SUPFAM" id="SSF48670">
    <property type="entry name" value="Transducin (heterotrimeric G protein), gamma chain"/>
    <property type="match status" value="1"/>
</dbReference>
<dbReference type="GeneID" id="20345134"/>
<dbReference type="SMART" id="SM01224">
    <property type="entry name" value="G_gamma"/>
    <property type="match status" value="1"/>
</dbReference>
<dbReference type="InterPro" id="IPR036284">
    <property type="entry name" value="GGL_sf"/>
</dbReference>
<comment type="subunit">
    <text evidence="3">G proteins are composed of 3 units, alpha, beta and gamma.</text>
</comment>
<evidence type="ECO:0000313" key="14">
    <source>
        <dbReference type="EnsemblFungi" id="EJT79592"/>
    </source>
</evidence>
<feature type="compositionally biased region" description="Basic residues" evidence="11">
    <location>
        <begin position="76"/>
        <end position="88"/>
    </location>
</feature>
<dbReference type="GO" id="GO:0031681">
    <property type="term" value="F:G-protein beta-subunit binding"/>
    <property type="evidence" value="ECO:0007669"/>
    <property type="project" value="InterPro"/>
</dbReference>
<dbReference type="Proteomes" id="UP000006039">
    <property type="component" value="Unassembled WGS sequence"/>
</dbReference>
<dbReference type="GO" id="GO:0005834">
    <property type="term" value="C:heterotrimeric G-protein complex"/>
    <property type="evidence" value="ECO:0007669"/>
    <property type="project" value="TreeGrafter"/>
</dbReference>
<protein>
    <recommendedName>
        <fullName evidence="4">Guanine nucleotide-binding protein subunit gamma</fullName>
    </recommendedName>
</protein>
<dbReference type="OrthoDB" id="19232at2759"/>
<evidence type="ECO:0000256" key="8">
    <source>
        <dbReference type="ARBA" id="ARBA00023224"/>
    </source>
</evidence>
<keyword evidence="8" id="KW-0807">Transducer</keyword>
<evidence type="ECO:0000313" key="15">
    <source>
        <dbReference type="Proteomes" id="UP000006039"/>
    </source>
</evidence>
<evidence type="ECO:0000259" key="12">
    <source>
        <dbReference type="SMART" id="SM01224"/>
    </source>
</evidence>
<evidence type="ECO:0000256" key="7">
    <source>
        <dbReference type="ARBA" id="ARBA00023139"/>
    </source>
</evidence>
<sequence length="88" mass="10073">MPSQNKMLRWLDKLNNRLKEDLERDRIPVSEASKSIIVYCNTTPDYMVPSVWGAAPSVLGEVREEPAPQKPGLKGRFTKLFKRRGSRS</sequence>
<keyword evidence="9" id="KW-0449">Lipoprotein</keyword>
<dbReference type="FunFam" id="4.10.260.10:FF:000003">
    <property type="entry name" value="G-protein complex gamma subunit Ste18/GpgA"/>
    <property type="match status" value="1"/>
</dbReference>
<keyword evidence="6" id="KW-0472">Membrane</keyword>
<evidence type="ECO:0000256" key="10">
    <source>
        <dbReference type="ARBA" id="ARBA00023289"/>
    </source>
</evidence>
<reference evidence="14" key="4">
    <citation type="journal article" date="2015" name="G3 (Bethesda)">
        <title>Genome sequences of three phytopathogenic species of the Magnaporthaceae family of fungi.</title>
        <authorList>
            <person name="Okagaki L.H."/>
            <person name="Nunes C.C."/>
            <person name="Sailsbery J."/>
            <person name="Clay B."/>
            <person name="Brown D."/>
            <person name="John T."/>
            <person name="Oh Y."/>
            <person name="Young N."/>
            <person name="Fitzgerald M."/>
            <person name="Haas B.J."/>
            <person name="Zeng Q."/>
            <person name="Young S."/>
            <person name="Adiconis X."/>
            <person name="Fan L."/>
            <person name="Levin J.Z."/>
            <person name="Mitchell T.K."/>
            <person name="Okubara P.A."/>
            <person name="Farman M.L."/>
            <person name="Kohn L.M."/>
            <person name="Birren B."/>
            <person name="Ma L.-J."/>
            <person name="Dean R.A."/>
        </authorList>
    </citation>
    <scope>NUCLEOTIDE SEQUENCE</scope>
    <source>
        <strain evidence="14">R3-111a-1</strain>
    </source>
</reference>
<dbReference type="InterPro" id="IPR041848">
    <property type="entry name" value="Ste18_fungal"/>
</dbReference>
<evidence type="ECO:0000256" key="5">
    <source>
        <dbReference type="ARBA" id="ARBA00022481"/>
    </source>
</evidence>
<dbReference type="VEuPathDB" id="FungiDB:GGTG_04676"/>
<evidence type="ECO:0000256" key="9">
    <source>
        <dbReference type="ARBA" id="ARBA00023288"/>
    </source>
</evidence>
<reference evidence="13" key="2">
    <citation type="submission" date="2010-07" db="EMBL/GenBank/DDBJ databases">
        <authorList>
            <consortium name="The Broad Institute Genome Sequencing Platform"/>
            <consortium name="Broad Institute Genome Sequencing Center for Infectious Disease"/>
            <person name="Ma L.-J."/>
            <person name="Dead R."/>
            <person name="Young S."/>
            <person name="Zeng Q."/>
            <person name="Koehrsen M."/>
            <person name="Alvarado L."/>
            <person name="Berlin A."/>
            <person name="Chapman S.B."/>
            <person name="Chen Z."/>
            <person name="Freedman E."/>
            <person name="Gellesch M."/>
            <person name="Goldberg J."/>
            <person name="Griggs A."/>
            <person name="Gujja S."/>
            <person name="Heilman E.R."/>
            <person name="Heiman D."/>
            <person name="Hepburn T."/>
            <person name="Howarth C."/>
            <person name="Jen D."/>
            <person name="Larson L."/>
            <person name="Mehta T."/>
            <person name="Neiman D."/>
            <person name="Pearson M."/>
            <person name="Roberts A."/>
            <person name="Saif S."/>
            <person name="Shea T."/>
            <person name="Shenoy N."/>
            <person name="Sisk P."/>
            <person name="Stolte C."/>
            <person name="Sykes S."/>
            <person name="Walk T."/>
            <person name="White J."/>
            <person name="Yandava C."/>
            <person name="Haas B."/>
            <person name="Nusbaum C."/>
            <person name="Birren B."/>
        </authorList>
    </citation>
    <scope>NUCLEOTIDE SEQUENCE</scope>
    <source>
        <strain evidence="13">R3-111a-1</strain>
    </source>
</reference>